<dbReference type="AlphaFoldDB" id="A0A0C9XH65"/>
<dbReference type="EMBL" id="KN838755">
    <property type="protein sequence ID" value="KIJ95457.1"/>
    <property type="molecule type" value="Genomic_DNA"/>
</dbReference>
<organism evidence="2 3">
    <name type="scientific">Laccaria amethystina LaAM-08-1</name>
    <dbReference type="NCBI Taxonomy" id="1095629"/>
    <lineage>
        <taxon>Eukaryota</taxon>
        <taxon>Fungi</taxon>
        <taxon>Dikarya</taxon>
        <taxon>Basidiomycota</taxon>
        <taxon>Agaricomycotina</taxon>
        <taxon>Agaricomycetes</taxon>
        <taxon>Agaricomycetidae</taxon>
        <taxon>Agaricales</taxon>
        <taxon>Agaricineae</taxon>
        <taxon>Hydnangiaceae</taxon>
        <taxon>Laccaria</taxon>
    </lineage>
</organism>
<evidence type="ECO:0000256" key="1">
    <source>
        <dbReference type="SAM" id="MobiDB-lite"/>
    </source>
</evidence>
<gene>
    <name evidence="2" type="ORF">K443DRAFT_683043</name>
</gene>
<feature type="region of interest" description="Disordered" evidence="1">
    <location>
        <begin position="1"/>
        <end position="40"/>
    </location>
</feature>
<feature type="compositionally biased region" description="Basic and acidic residues" evidence="1">
    <location>
        <begin position="27"/>
        <end position="36"/>
    </location>
</feature>
<accession>A0A0C9XH65</accession>
<dbReference type="Proteomes" id="UP000054477">
    <property type="component" value="Unassembled WGS sequence"/>
</dbReference>
<feature type="compositionally biased region" description="Basic and acidic residues" evidence="1">
    <location>
        <begin position="1"/>
        <end position="15"/>
    </location>
</feature>
<sequence>MSTSRETRCRMKAREASAQQSRPARANQEESAKSPDHFPMTVRNTYCGNLFATEQC</sequence>
<reference evidence="2 3" key="1">
    <citation type="submission" date="2014-04" db="EMBL/GenBank/DDBJ databases">
        <authorList>
            <consortium name="DOE Joint Genome Institute"/>
            <person name="Kuo A."/>
            <person name="Kohler A."/>
            <person name="Nagy L.G."/>
            <person name="Floudas D."/>
            <person name="Copeland A."/>
            <person name="Barry K.W."/>
            <person name="Cichocki N."/>
            <person name="Veneault-Fourrey C."/>
            <person name="LaButti K."/>
            <person name="Lindquist E.A."/>
            <person name="Lipzen A."/>
            <person name="Lundell T."/>
            <person name="Morin E."/>
            <person name="Murat C."/>
            <person name="Sun H."/>
            <person name="Tunlid A."/>
            <person name="Henrissat B."/>
            <person name="Grigoriev I.V."/>
            <person name="Hibbett D.S."/>
            <person name="Martin F."/>
            <person name="Nordberg H.P."/>
            <person name="Cantor M.N."/>
            <person name="Hua S.X."/>
        </authorList>
    </citation>
    <scope>NUCLEOTIDE SEQUENCE [LARGE SCALE GENOMIC DNA]</scope>
    <source>
        <strain evidence="2 3">LaAM-08-1</strain>
    </source>
</reference>
<evidence type="ECO:0000313" key="3">
    <source>
        <dbReference type="Proteomes" id="UP000054477"/>
    </source>
</evidence>
<name>A0A0C9XH65_9AGAR</name>
<protein>
    <submittedName>
        <fullName evidence="2">Uncharacterized protein</fullName>
    </submittedName>
</protein>
<proteinExistence type="predicted"/>
<dbReference type="HOGENOM" id="CLU_3014508_0_0_1"/>
<keyword evidence="3" id="KW-1185">Reference proteome</keyword>
<evidence type="ECO:0000313" key="2">
    <source>
        <dbReference type="EMBL" id="KIJ95457.1"/>
    </source>
</evidence>
<reference evidence="3" key="2">
    <citation type="submission" date="2015-01" db="EMBL/GenBank/DDBJ databases">
        <title>Evolutionary Origins and Diversification of the Mycorrhizal Mutualists.</title>
        <authorList>
            <consortium name="DOE Joint Genome Institute"/>
            <consortium name="Mycorrhizal Genomics Consortium"/>
            <person name="Kohler A."/>
            <person name="Kuo A."/>
            <person name="Nagy L.G."/>
            <person name="Floudas D."/>
            <person name="Copeland A."/>
            <person name="Barry K.W."/>
            <person name="Cichocki N."/>
            <person name="Veneault-Fourrey C."/>
            <person name="LaButti K."/>
            <person name="Lindquist E.A."/>
            <person name="Lipzen A."/>
            <person name="Lundell T."/>
            <person name="Morin E."/>
            <person name="Murat C."/>
            <person name="Riley R."/>
            <person name="Ohm R."/>
            <person name="Sun H."/>
            <person name="Tunlid A."/>
            <person name="Henrissat B."/>
            <person name="Grigoriev I.V."/>
            <person name="Hibbett D.S."/>
            <person name="Martin F."/>
        </authorList>
    </citation>
    <scope>NUCLEOTIDE SEQUENCE [LARGE SCALE GENOMIC DNA]</scope>
    <source>
        <strain evidence="3">LaAM-08-1</strain>
    </source>
</reference>